<keyword evidence="2" id="KW-0732">Signal</keyword>
<dbReference type="AlphaFoldDB" id="A0A9D1DB52"/>
<keyword evidence="1" id="KW-0472">Membrane</keyword>
<dbReference type="Proteomes" id="UP000824179">
    <property type="component" value="Unassembled WGS sequence"/>
</dbReference>
<accession>A0A9D1DB52</accession>
<proteinExistence type="predicted"/>
<gene>
    <name evidence="3" type="ORF">IAB90_00845</name>
</gene>
<keyword evidence="1" id="KW-1133">Transmembrane helix</keyword>
<feature type="signal peptide" evidence="2">
    <location>
        <begin position="1"/>
        <end position="24"/>
    </location>
</feature>
<dbReference type="PROSITE" id="PS51257">
    <property type="entry name" value="PROKAR_LIPOPROTEIN"/>
    <property type="match status" value="1"/>
</dbReference>
<feature type="chain" id="PRO_5038438767" evidence="2">
    <location>
        <begin position="25"/>
        <end position="770"/>
    </location>
</feature>
<reference evidence="3" key="1">
    <citation type="submission" date="2020-10" db="EMBL/GenBank/DDBJ databases">
        <authorList>
            <person name="Gilroy R."/>
        </authorList>
    </citation>
    <scope>NUCLEOTIDE SEQUENCE</scope>
    <source>
        <strain evidence="3">ChiW25-3613</strain>
    </source>
</reference>
<evidence type="ECO:0000256" key="1">
    <source>
        <dbReference type="SAM" id="Phobius"/>
    </source>
</evidence>
<evidence type="ECO:0000313" key="4">
    <source>
        <dbReference type="Proteomes" id="UP000824179"/>
    </source>
</evidence>
<keyword evidence="1" id="KW-0812">Transmembrane</keyword>
<reference evidence="3" key="2">
    <citation type="journal article" date="2021" name="PeerJ">
        <title>Extensive microbial diversity within the chicken gut microbiome revealed by metagenomics and culture.</title>
        <authorList>
            <person name="Gilroy R."/>
            <person name="Ravi A."/>
            <person name="Getino M."/>
            <person name="Pursley I."/>
            <person name="Horton D.L."/>
            <person name="Alikhan N.F."/>
            <person name="Baker D."/>
            <person name="Gharbi K."/>
            <person name="Hall N."/>
            <person name="Watson M."/>
            <person name="Adriaenssens E.M."/>
            <person name="Foster-Nyarko E."/>
            <person name="Jarju S."/>
            <person name="Secka A."/>
            <person name="Antonio M."/>
            <person name="Oren A."/>
            <person name="Chaudhuri R.R."/>
            <person name="La Ragione R."/>
            <person name="Hildebrand F."/>
            <person name="Pallen M.J."/>
        </authorList>
    </citation>
    <scope>NUCLEOTIDE SEQUENCE</scope>
    <source>
        <strain evidence="3">ChiW25-3613</strain>
    </source>
</reference>
<organism evidence="3 4">
    <name type="scientific">Candidatus Coproplasma stercoripullorum</name>
    <dbReference type="NCBI Taxonomy" id="2840751"/>
    <lineage>
        <taxon>Bacteria</taxon>
        <taxon>Bacillati</taxon>
        <taxon>Bacillota</taxon>
        <taxon>Clostridia</taxon>
        <taxon>Eubacteriales</taxon>
        <taxon>Candidatus Coproplasma</taxon>
    </lineage>
</organism>
<name>A0A9D1DB52_9FIRM</name>
<sequence>MRNKVKKALACAAAACLAAGLAFAAGCSGEYHRADALEGDISYTGEAISNGGFAVEAGNYIYFINGVASNTETNTYGEVQKGSLVRISKSDLAAGNYADVQTVVPLLMYGTDYTSGIYIYGDRVYYSTPSTARDSNGEILNSLLEFKSTKLDGTETMTDYYFRIDGTNLDYRIMQGEDGGIYLVYVLSETLYGTEAHTNIHSVNFETGEDTVLAYNVSSYMFDSKDASNPYVYYTMDVTYNLGTTNAVTADYNQVYRVTADAEAPREYDFSYVTDFDEEEDPLYINYGEFVFDGRGILSGMTQFNYGYDPSTDADPSSDDANTISGYTYELIAYEDGNLYYTREYYSGSSQTPILLYATDEEIGSDGWNPVTGNPSAPSYGGQALLYIASDVSGYTFVTDENNVPTGVVYTESSGSAYALMSGTFSGGSIVDTFSMADVSGEITVLAITEETIDGADYNFLYFSVSGEGNGYTVHRIALGGSEEDYTELPSLEETESHSNYEEIQILDLDADSGWYMPEILSDHLFFASATDDMADYNYVMTFSLTSADGEAMSNDDIQALNDLYDDVIGDDEDDPGVIASIDADDYENLPNALRYAFYTRNDTAVDELIADWVDAGEDVEYLFSEQSAQMYHDFIAAEGDYAEFAEYSRTVNGETVYATSRDYYYNLVGYMTDDDAEAYNDSLVSDYLPAGPTDDSTWFEGLSTGAKVGFIIGVCVAGLIVIAAAVIIPIVIVRKRRSTLPQYTRRVKVDTTDDKDIDVYGDDSGNGTN</sequence>
<protein>
    <submittedName>
        <fullName evidence="3">Uncharacterized protein</fullName>
    </submittedName>
</protein>
<dbReference type="EMBL" id="DVHB01000018">
    <property type="protein sequence ID" value="HIR38909.1"/>
    <property type="molecule type" value="Genomic_DNA"/>
</dbReference>
<feature type="transmembrane region" description="Helical" evidence="1">
    <location>
        <begin position="711"/>
        <end position="734"/>
    </location>
</feature>
<evidence type="ECO:0000256" key="2">
    <source>
        <dbReference type="SAM" id="SignalP"/>
    </source>
</evidence>
<evidence type="ECO:0000313" key="3">
    <source>
        <dbReference type="EMBL" id="HIR38909.1"/>
    </source>
</evidence>
<comment type="caution">
    <text evidence="3">The sequence shown here is derived from an EMBL/GenBank/DDBJ whole genome shotgun (WGS) entry which is preliminary data.</text>
</comment>